<evidence type="ECO:0000256" key="3">
    <source>
        <dbReference type="ARBA" id="ARBA00012438"/>
    </source>
</evidence>
<evidence type="ECO:0000256" key="6">
    <source>
        <dbReference type="ARBA" id="ARBA00022679"/>
    </source>
</evidence>
<dbReference type="Gene3D" id="3.30.565.10">
    <property type="entry name" value="Histidine kinase-like ATPase, C-terminal domain"/>
    <property type="match status" value="1"/>
</dbReference>
<comment type="catalytic activity">
    <reaction evidence="1">
        <text>ATP + protein L-histidine = ADP + protein N-phospho-L-histidine.</text>
        <dbReference type="EC" id="2.7.13.3"/>
    </reaction>
</comment>
<dbReference type="GO" id="GO:0000155">
    <property type="term" value="F:phosphorelay sensor kinase activity"/>
    <property type="evidence" value="ECO:0007669"/>
    <property type="project" value="InterPro"/>
</dbReference>
<dbReference type="InterPro" id="IPR036890">
    <property type="entry name" value="HATPase_C_sf"/>
</dbReference>
<feature type="domain" description="HAMP" evidence="16">
    <location>
        <begin position="161"/>
        <end position="213"/>
    </location>
</feature>
<proteinExistence type="predicted"/>
<sequence length="435" mass="48510">MAKRFFQSFFRRIYLFAFAALLCGVWLTNLMLQSHFESDDLNYFTRIASNVAKMREDPTHAPVNLEEFSRIFAPNNPARFVQADQMPAVCANCELIDIVDDIRYYRASNELFIAVLPEDSEGQNLVLSFNGWEDEDNGLVISTLIVTVTILFSIAIHWPLQYLRNTINSLIRVYREFGNGNLSARANESIDAPLDNLARNFNLMATDIEEGVREREVFAQAIPHEVRTPLSRIRLANGLLRKSQPAESQQELLNDIDGYIDDIDELITQIVELSRLNTNREEQTNSSEQIHLEGFIQQRVNALTPPPHIQVRVAVPSFTAVNAQPSYLRLILDNLLSNALKHAESMVCIAVSAISTGVEITVEDDGPGIPSTQRDTVFVPFARLDASRSRKTGGLGLGLTIARAAARRIQGSIQIDTSHQFGGAAVTIDLPQTAA</sequence>
<dbReference type="InterPro" id="IPR050398">
    <property type="entry name" value="HssS/ArlS-like"/>
</dbReference>
<dbReference type="CDD" id="cd00082">
    <property type="entry name" value="HisKA"/>
    <property type="match status" value="1"/>
</dbReference>
<dbReference type="SUPFAM" id="SSF47384">
    <property type="entry name" value="Homodimeric domain of signal transducing histidine kinase"/>
    <property type="match status" value="1"/>
</dbReference>
<evidence type="ECO:0000256" key="11">
    <source>
        <dbReference type="ARBA" id="ARBA00022989"/>
    </source>
</evidence>
<dbReference type="Proteomes" id="UP000188219">
    <property type="component" value="Chromosome"/>
</dbReference>
<dbReference type="GO" id="GO:0005886">
    <property type="term" value="C:plasma membrane"/>
    <property type="evidence" value="ECO:0007669"/>
    <property type="project" value="UniProtKB-SubCell"/>
</dbReference>
<keyword evidence="12" id="KW-0902">Two-component regulatory system</keyword>
<dbReference type="RefSeq" id="WP_077404458.1">
    <property type="nucleotide sequence ID" value="NZ_CP019650.1"/>
</dbReference>
<keyword evidence="5" id="KW-0597">Phosphoprotein</keyword>
<evidence type="ECO:0000256" key="2">
    <source>
        <dbReference type="ARBA" id="ARBA00004651"/>
    </source>
</evidence>
<dbReference type="SUPFAM" id="SSF55874">
    <property type="entry name" value="ATPase domain of HSP90 chaperone/DNA topoisomerase II/histidine kinase"/>
    <property type="match status" value="1"/>
</dbReference>
<dbReference type="SMART" id="SM00388">
    <property type="entry name" value="HisKA"/>
    <property type="match status" value="1"/>
</dbReference>
<dbReference type="InterPro" id="IPR036097">
    <property type="entry name" value="HisK_dim/P_sf"/>
</dbReference>
<dbReference type="Gene3D" id="1.10.287.130">
    <property type="match status" value="1"/>
</dbReference>
<dbReference type="InterPro" id="IPR004358">
    <property type="entry name" value="Sig_transdc_His_kin-like_C"/>
</dbReference>
<evidence type="ECO:0000256" key="5">
    <source>
        <dbReference type="ARBA" id="ARBA00022553"/>
    </source>
</evidence>
<dbReference type="STRING" id="260552.Mag101_10470"/>
<dbReference type="EC" id="2.7.13.3" evidence="3"/>
<evidence type="ECO:0000256" key="10">
    <source>
        <dbReference type="ARBA" id="ARBA00022840"/>
    </source>
</evidence>
<evidence type="ECO:0000259" key="15">
    <source>
        <dbReference type="PROSITE" id="PS50109"/>
    </source>
</evidence>
<dbReference type="OrthoDB" id="9804645at2"/>
<dbReference type="KEGG" id="maga:Mag101_10470"/>
<evidence type="ECO:0000256" key="14">
    <source>
        <dbReference type="SAM" id="Phobius"/>
    </source>
</evidence>
<reference evidence="17" key="1">
    <citation type="submission" date="2017-02" db="EMBL/GenBank/DDBJ databases">
        <title>Genome of Microbulbifer agarilyticus GP101.</title>
        <authorList>
            <person name="Jung J."/>
            <person name="Bae S.S."/>
            <person name="Baek K."/>
        </authorList>
    </citation>
    <scope>NUCLEOTIDE SEQUENCE [LARGE SCALE GENOMIC DNA]</scope>
    <source>
        <strain evidence="17">GP101</strain>
    </source>
</reference>
<organism evidence="17 18">
    <name type="scientific">Microbulbifer agarilyticus</name>
    <dbReference type="NCBI Taxonomy" id="260552"/>
    <lineage>
        <taxon>Bacteria</taxon>
        <taxon>Pseudomonadati</taxon>
        <taxon>Pseudomonadota</taxon>
        <taxon>Gammaproteobacteria</taxon>
        <taxon>Cellvibrionales</taxon>
        <taxon>Microbulbiferaceae</taxon>
        <taxon>Microbulbifer</taxon>
    </lineage>
</organism>
<dbReference type="Pfam" id="PF02518">
    <property type="entry name" value="HATPase_c"/>
    <property type="match status" value="1"/>
</dbReference>
<dbReference type="InterPro" id="IPR003594">
    <property type="entry name" value="HATPase_dom"/>
</dbReference>
<keyword evidence="18" id="KW-1185">Reference proteome</keyword>
<evidence type="ECO:0000313" key="17">
    <source>
        <dbReference type="EMBL" id="AQQ68012.1"/>
    </source>
</evidence>
<keyword evidence="11 14" id="KW-1133">Transmembrane helix</keyword>
<dbReference type="PRINTS" id="PR00344">
    <property type="entry name" value="BCTRLSENSOR"/>
</dbReference>
<evidence type="ECO:0000256" key="8">
    <source>
        <dbReference type="ARBA" id="ARBA00022741"/>
    </source>
</evidence>
<feature type="domain" description="Histidine kinase" evidence="15">
    <location>
        <begin position="221"/>
        <end position="434"/>
    </location>
</feature>
<comment type="subcellular location">
    <subcellularLocation>
        <location evidence="2">Cell membrane</location>
        <topology evidence="2">Multi-pass membrane protein</topology>
    </subcellularLocation>
</comment>
<protein>
    <recommendedName>
        <fullName evidence="3">histidine kinase</fullName>
        <ecNumber evidence="3">2.7.13.3</ecNumber>
    </recommendedName>
</protein>
<evidence type="ECO:0000256" key="9">
    <source>
        <dbReference type="ARBA" id="ARBA00022777"/>
    </source>
</evidence>
<evidence type="ECO:0000256" key="13">
    <source>
        <dbReference type="ARBA" id="ARBA00023136"/>
    </source>
</evidence>
<dbReference type="PANTHER" id="PTHR45528">
    <property type="entry name" value="SENSOR HISTIDINE KINASE CPXA"/>
    <property type="match status" value="1"/>
</dbReference>
<dbReference type="InterPro" id="IPR003661">
    <property type="entry name" value="HisK_dim/P_dom"/>
</dbReference>
<evidence type="ECO:0000256" key="7">
    <source>
        <dbReference type="ARBA" id="ARBA00022692"/>
    </source>
</evidence>
<dbReference type="PROSITE" id="PS50109">
    <property type="entry name" value="HIS_KIN"/>
    <property type="match status" value="1"/>
</dbReference>
<keyword evidence="7 14" id="KW-0812">Transmembrane</keyword>
<dbReference type="InterPro" id="IPR005467">
    <property type="entry name" value="His_kinase_dom"/>
</dbReference>
<dbReference type="AlphaFoldDB" id="A0A1Q2M713"/>
<keyword evidence="13 14" id="KW-0472">Membrane</keyword>
<dbReference type="EMBL" id="CP019650">
    <property type="protein sequence ID" value="AQQ68012.1"/>
    <property type="molecule type" value="Genomic_DNA"/>
</dbReference>
<keyword evidence="4" id="KW-1003">Cell membrane</keyword>
<accession>A0A1Q2M713</accession>
<keyword evidence="8" id="KW-0547">Nucleotide-binding</keyword>
<feature type="transmembrane region" description="Helical" evidence="14">
    <location>
        <begin position="12"/>
        <end position="32"/>
    </location>
</feature>
<evidence type="ECO:0000256" key="12">
    <source>
        <dbReference type="ARBA" id="ARBA00023012"/>
    </source>
</evidence>
<keyword evidence="9" id="KW-0418">Kinase</keyword>
<evidence type="ECO:0000313" key="18">
    <source>
        <dbReference type="Proteomes" id="UP000188219"/>
    </source>
</evidence>
<feature type="transmembrane region" description="Helical" evidence="14">
    <location>
        <begin position="139"/>
        <end position="160"/>
    </location>
</feature>
<evidence type="ECO:0000256" key="4">
    <source>
        <dbReference type="ARBA" id="ARBA00022475"/>
    </source>
</evidence>
<gene>
    <name evidence="17" type="ORF">Mag101_10470</name>
</gene>
<dbReference type="GO" id="GO:0005524">
    <property type="term" value="F:ATP binding"/>
    <property type="evidence" value="ECO:0007669"/>
    <property type="project" value="UniProtKB-KW"/>
</dbReference>
<evidence type="ECO:0000259" key="16">
    <source>
        <dbReference type="PROSITE" id="PS50885"/>
    </source>
</evidence>
<dbReference type="SMART" id="SM00387">
    <property type="entry name" value="HATPase_c"/>
    <property type="match status" value="1"/>
</dbReference>
<dbReference type="InterPro" id="IPR003660">
    <property type="entry name" value="HAMP_dom"/>
</dbReference>
<evidence type="ECO:0000256" key="1">
    <source>
        <dbReference type="ARBA" id="ARBA00000085"/>
    </source>
</evidence>
<keyword evidence="10" id="KW-0067">ATP-binding</keyword>
<dbReference type="PANTHER" id="PTHR45528:SF1">
    <property type="entry name" value="SENSOR HISTIDINE KINASE CPXA"/>
    <property type="match status" value="1"/>
</dbReference>
<keyword evidence="6" id="KW-0808">Transferase</keyword>
<dbReference type="Pfam" id="PF00512">
    <property type="entry name" value="HisKA"/>
    <property type="match status" value="1"/>
</dbReference>
<name>A0A1Q2M713_9GAMM</name>
<dbReference type="PROSITE" id="PS50885">
    <property type="entry name" value="HAMP"/>
    <property type="match status" value="1"/>
</dbReference>